<dbReference type="CDD" id="cd16441">
    <property type="entry name" value="beta_Kdo_transferase_KpsS"/>
    <property type="match status" value="1"/>
</dbReference>
<reference evidence="1 2" key="1">
    <citation type="submission" date="2019-12" db="EMBL/GenBank/DDBJ databases">
        <title>Enteriobacteria Tanzani isolates_10432.</title>
        <authorList>
            <person name="Subbiah M."/>
            <person name="Call D."/>
        </authorList>
    </citation>
    <scope>NUCLEOTIDE SEQUENCE [LARGE SCALE GENOMIC DNA]</scope>
    <source>
        <strain evidence="1 2">10432wF6</strain>
    </source>
</reference>
<dbReference type="EMBL" id="WTMY01000003">
    <property type="protein sequence ID" value="MWL44093.1"/>
    <property type="molecule type" value="Genomic_DNA"/>
</dbReference>
<dbReference type="AlphaFoldDB" id="A0A6L6ZQT0"/>
<organism evidence="1 2">
    <name type="scientific">Escherichia coli</name>
    <dbReference type="NCBI Taxonomy" id="562"/>
    <lineage>
        <taxon>Bacteria</taxon>
        <taxon>Pseudomonadati</taxon>
        <taxon>Pseudomonadota</taxon>
        <taxon>Gammaproteobacteria</taxon>
        <taxon>Enterobacterales</taxon>
        <taxon>Enterobacteriaceae</taxon>
        <taxon>Escherichia</taxon>
    </lineage>
</organism>
<dbReference type="Pfam" id="PF05159">
    <property type="entry name" value="Capsule_synth"/>
    <property type="match status" value="1"/>
</dbReference>
<dbReference type="GO" id="GO:0000271">
    <property type="term" value="P:polysaccharide biosynthetic process"/>
    <property type="evidence" value="ECO:0007669"/>
    <property type="project" value="InterPro"/>
</dbReference>
<accession>A0A6L6ZQT0</accession>
<evidence type="ECO:0000313" key="2">
    <source>
        <dbReference type="Proteomes" id="UP000487258"/>
    </source>
</evidence>
<proteinExistence type="predicted"/>
<evidence type="ECO:0000313" key="1">
    <source>
        <dbReference type="EMBL" id="MWL44093.1"/>
    </source>
</evidence>
<dbReference type="InterPro" id="IPR007833">
    <property type="entry name" value="Capsule_polysaccharide_synth"/>
</dbReference>
<sequence length="408" mass="48974">MDKDALDVLFSGKKYLLLQGPMGPFFNDVAELLSSTGRYTISVVFNGGDYFYNRKRDIRCYYQSSKEFSAWLQKLHCDFNFDTILCFGDCRDLHKEAKYWAICRGIRFLVFEEGYLRPQFITLEEGGVNALSSLPREADFYRKQFNVVKSCIINLKPLMWKRIWHAMWYYFMGWYYRYEYPNYRHHKSFSIRHEAFCWLRAYWRKGLYFIKEFNVLSKLKGELNQRYYLIVLQVYNDSQIRNHSCYHDVRDYINEVMLSFSRKAPKDTVLVIKHHPMDRGHRQYHPLITQLGKDYSIEERVLYIHDLPMPDLLRHTKGVVTINSTAGISTLTHNKPLKVMGKALYDIDGLTYQDSLDEFWNASFKPDMELFNKFKQYLLWKTQINHVFYGRHKIIHSKIIDKYIKMNK</sequence>
<dbReference type="GO" id="GO:0015774">
    <property type="term" value="P:polysaccharide transport"/>
    <property type="evidence" value="ECO:0007669"/>
    <property type="project" value="InterPro"/>
</dbReference>
<dbReference type="RefSeq" id="WP_160445331.1">
    <property type="nucleotide sequence ID" value="NZ_WTMY01000003.1"/>
</dbReference>
<name>A0A6L6ZQT0_ECOLX</name>
<protein>
    <submittedName>
        <fullName evidence="1">Capsular biosynthesis protein</fullName>
    </submittedName>
</protein>
<comment type="caution">
    <text evidence="1">The sequence shown here is derived from an EMBL/GenBank/DDBJ whole genome shotgun (WGS) entry which is preliminary data.</text>
</comment>
<gene>
    <name evidence="1" type="ORF">GQM04_00760</name>
</gene>
<dbReference type="Proteomes" id="UP000487258">
    <property type="component" value="Unassembled WGS sequence"/>
</dbReference>